<dbReference type="EMBL" id="CP041372">
    <property type="protein sequence ID" value="QKS72410.1"/>
    <property type="molecule type" value="Genomic_DNA"/>
</dbReference>
<evidence type="ECO:0000313" key="2">
    <source>
        <dbReference type="EMBL" id="QKS72410.1"/>
    </source>
</evidence>
<keyword evidence="1" id="KW-0175">Coiled coil</keyword>
<protein>
    <submittedName>
        <fullName evidence="2">Uncharacterized protein</fullName>
    </submittedName>
</protein>
<reference evidence="3" key="1">
    <citation type="submission" date="2019-07" db="EMBL/GenBank/DDBJ databases">
        <title>Bacillus alkalisoli sp. nov. isolated from saline soil.</title>
        <authorList>
            <person name="Sun J.-Q."/>
            <person name="Xu L."/>
        </authorList>
    </citation>
    <scope>NUCLEOTIDE SEQUENCE [LARGE SCALE GENOMIC DNA]</scope>
    <source>
        <strain evidence="3">M4U3P1</strain>
    </source>
</reference>
<dbReference type="AlphaFoldDB" id="A0A859FHX2"/>
<sequence length="98" mass="11928">MWRWFRNRSLKKDEAKTPESMMEDLVLTREQEIEQLTFTLNRQTAAVKRLEKRVAETGDEELKARLKHEREHRLRILKQIKTAREEVAKLKEKKRDLL</sequence>
<organism evidence="2 3">
    <name type="scientific">Paenalkalicoccus suaedae</name>
    <dbReference type="NCBI Taxonomy" id="2592382"/>
    <lineage>
        <taxon>Bacteria</taxon>
        <taxon>Bacillati</taxon>
        <taxon>Bacillota</taxon>
        <taxon>Bacilli</taxon>
        <taxon>Bacillales</taxon>
        <taxon>Bacillaceae</taxon>
        <taxon>Paenalkalicoccus</taxon>
    </lineage>
</organism>
<accession>A0A859FHX2</accession>
<evidence type="ECO:0000313" key="3">
    <source>
        <dbReference type="Proteomes" id="UP000318138"/>
    </source>
</evidence>
<keyword evidence="3" id="KW-1185">Reference proteome</keyword>
<dbReference type="RefSeq" id="WP_176010388.1">
    <property type="nucleotide sequence ID" value="NZ_CP041372.2"/>
</dbReference>
<proteinExistence type="predicted"/>
<name>A0A859FHX2_9BACI</name>
<evidence type="ECO:0000256" key="1">
    <source>
        <dbReference type="SAM" id="Coils"/>
    </source>
</evidence>
<feature type="coiled-coil region" evidence="1">
    <location>
        <begin position="33"/>
        <end position="93"/>
    </location>
</feature>
<dbReference type="Proteomes" id="UP000318138">
    <property type="component" value="Chromosome"/>
</dbReference>
<dbReference type="KEGG" id="psua:FLK61_37930"/>
<gene>
    <name evidence="2" type="ORF">FLK61_37930</name>
</gene>